<dbReference type="EMBL" id="VDCV01000019">
    <property type="protein sequence ID" value="KAB5512319.1"/>
    <property type="molecule type" value="Genomic_DNA"/>
</dbReference>
<evidence type="ECO:0000313" key="1">
    <source>
        <dbReference type="EMBL" id="KAB5512319.1"/>
    </source>
</evidence>
<organism evidence="1 2">
    <name type="scientific">Salix brachista</name>
    <dbReference type="NCBI Taxonomy" id="2182728"/>
    <lineage>
        <taxon>Eukaryota</taxon>
        <taxon>Viridiplantae</taxon>
        <taxon>Streptophyta</taxon>
        <taxon>Embryophyta</taxon>
        <taxon>Tracheophyta</taxon>
        <taxon>Spermatophyta</taxon>
        <taxon>Magnoliopsida</taxon>
        <taxon>eudicotyledons</taxon>
        <taxon>Gunneridae</taxon>
        <taxon>Pentapetalae</taxon>
        <taxon>rosids</taxon>
        <taxon>fabids</taxon>
        <taxon>Malpighiales</taxon>
        <taxon>Salicaceae</taxon>
        <taxon>Saliceae</taxon>
        <taxon>Salix</taxon>
    </lineage>
</organism>
<dbReference type="AlphaFoldDB" id="A0A5N5IZ19"/>
<proteinExistence type="predicted"/>
<comment type="caution">
    <text evidence="1">The sequence shown here is derived from an EMBL/GenBank/DDBJ whole genome shotgun (WGS) entry which is preliminary data.</text>
</comment>
<gene>
    <name evidence="1" type="ORF">DKX38_029347</name>
</gene>
<dbReference type="Proteomes" id="UP000326939">
    <property type="component" value="Chromosome 19"/>
</dbReference>
<accession>A0A5N5IZ19</accession>
<reference evidence="2" key="1">
    <citation type="journal article" date="2019" name="Gigascience">
        <title>De novo genome assembly of the endangered Acer yangbiense, a plant species with extremely small populations endemic to Yunnan Province, China.</title>
        <authorList>
            <person name="Yang J."/>
            <person name="Wariss H.M."/>
            <person name="Tao L."/>
            <person name="Zhang R."/>
            <person name="Yun Q."/>
            <person name="Hollingsworth P."/>
            <person name="Dao Z."/>
            <person name="Luo G."/>
            <person name="Guo H."/>
            <person name="Ma Y."/>
            <person name="Sun W."/>
        </authorList>
    </citation>
    <scope>NUCLEOTIDE SEQUENCE [LARGE SCALE GENOMIC DNA]</scope>
    <source>
        <strain evidence="2">cv. br00</strain>
    </source>
</reference>
<protein>
    <submittedName>
        <fullName evidence="1">Uncharacterized protein</fullName>
    </submittedName>
</protein>
<evidence type="ECO:0000313" key="2">
    <source>
        <dbReference type="Proteomes" id="UP000326939"/>
    </source>
</evidence>
<name>A0A5N5IZ19_9ROSI</name>
<sequence>MTNSSRGLCPKKPPWAVLHAGSIMEVLEGSYRLRSPLTSSSVNGYHLMGNLKNLVLSPDVKDYQNQLDM</sequence>
<keyword evidence="2" id="KW-1185">Reference proteome</keyword>